<evidence type="ECO:0000313" key="1">
    <source>
        <dbReference type="EMBL" id="PHT70086.1"/>
    </source>
</evidence>
<keyword evidence="2" id="KW-1185">Reference proteome</keyword>
<dbReference type="EMBL" id="AYRZ02000010">
    <property type="protein sequence ID" value="PHT70086.1"/>
    <property type="molecule type" value="Genomic_DNA"/>
</dbReference>
<dbReference type="AlphaFoldDB" id="A0A2G2YK10"/>
<reference evidence="1 2" key="2">
    <citation type="journal article" date="2017" name="Genome Biol.">
        <title>New reference genome sequences of hot pepper reveal the massive evolution of plant disease-resistance genes by retroduplication.</title>
        <authorList>
            <person name="Kim S."/>
            <person name="Park J."/>
            <person name="Yeom S.I."/>
            <person name="Kim Y.M."/>
            <person name="Seo E."/>
            <person name="Kim K.T."/>
            <person name="Kim M.S."/>
            <person name="Lee J.M."/>
            <person name="Cheong K."/>
            <person name="Shin H.S."/>
            <person name="Kim S.B."/>
            <person name="Han K."/>
            <person name="Lee J."/>
            <person name="Park M."/>
            <person name="Lee H.A."/>
            <person name="Lee H.Y."/>
            <person name="Lee Y."/>
            <person name="Oh S."/>
            <person name="Lee J.H."/>
            <person name="Choi E."/>
            <person name="Choi E."/>
            <person name="Lee S.E."/>
            <person name="Jeon J."/>
            <person name="Kim H."/>
            <person name="Choi G."/>
            <person name="Song H."/>
            <person name="Lee J."/>
            <person name="Lee S.C."/>
            <person name="Kwon J.K."/>
            <person name="Lee H.Y."/>
            <person name="Koo N."/>
            <person name="Hong Y."/>
            <person name="Kim R.W."/>
            <person name="Kang W.H."/>
            <person name="Huh J.H."/>
            <person name="Kang B.C."/>
            <person name="Yang T.J."/>
            <person name="Lee Y.H."/>
            <person name="Bennetzen J.L."/>
            <person name="Choi D."/>
        </authorList>
    </citation>
    <scope>NUCLEOTIDE SEQUENCE [LARGE SCALE GENOMIC DNA]</scope>
    <source>
        <strain evidence="2">cv. CM334</strain>
    </source>
</reference>
<gene>
    <name evidence="1" type="ORF">T459_25190</name>
</gene>
<organism evidence="1 2">
    <name type="scientific">Capsicum annuum</name>
    <name type="common">Capsicum pepper</name>
    <dbReference type="NCBI Taxonomy" id="4072"/>
    <lineage>
        <taxon>Eukaryota</taxon>
        <taxon>Viridiplantae</taxon>
        <taxon>Streptophyta</taxon>
        <taxon>Embryophyta</taxon>
        <taxon>Tracheophyta</taxon>
        <taxon>Spermatophyta</taxon>
        <taxon>Magnoliopsida</taxon>
        <taxon>eudicotyledons</taxon>
        <taxon>Gunneridae</taxon>
        <taxon>Pentapetalae</taxon>
        <taxon>asterids</taxon>
        <taxon>lamiids</taxon>
        <taxon>Solanales</taxon>
        <taxon>Solanaceae</taxon>
        <taxon>Solanoideae</taxon>
        <taxon>Capsiceae</taxon>
        <taxon>Capsicum</taxon>
    </lineage>
</organism>
<proteinExistence type="predicted"/>
<comment type="caution">
    <text evidence="1">The sequence shown here is derived from an EMBL/GenBank/DDBJ whole genome shotgun (WGS) entry which is preliminary data.</text>
</comment>
<reference evidence="1 2" key="1">
    <citation type="journal article" date="2014" name="Nat. Genet.">
        <title>Genome sequence of the hot pepper provides insights into the evolution of pungency in Capsicum species.</title>
        <authorList>
            <person name="Kim S."/>
            <person name="Park M."/>
            <person name="Yeom S.I."/>
            <person name="Kim Y.M."/>
            <person name="Lee J.M."/>
            <person name="Lee H.A."/>
            <person name="Seo E."/>
            <person name="Choi J."/>
            <person name="Cheong K."/>
            <person name="Kim K.T."/>
            <person name="Jung K."/>
            <person name="Lee G.W."/>
            <person name="Oh S.K."/>
            <person name="Bae C."/>
            <person name="Kim S.B."/>
            <person name="Lee H.Y."/>
            <person name="Kim S.Y."/>
            <person name="Kim M.S."/>
            <person name="Kang B.C."/>
            <person name="Jo Y.D."/>
            <person name="Yang H.B."/>
            <person name="Jeong H.J."/>
            <person name="Kang W.H."/>
            <person name="Kwon J.K."/>
            <person name="Shin C."/>
            <person name="Lim J.Y."/>
            <person name="Park J.H."/>
            <person name="Huh J.H."/>
            <person name="Kim J.S."/>
            <person name="Kim B.D."/>
            <person name="Cohen O."/>
            <person name="Paran I."/>
            <person name="Suh M.C."/>
            <person name="Lee S.B."/>
            <person name="Kim Y.K."/>
            <person name="Shin Y."/>
            <person name="Noh S.J."/>
            <person name="Park J."/>
            <person name="Seo Y.S."/>
            <person name="Kwon S.Y."/>
            <person name="Kim H.A."/>
            <person name="Park J.M."/>
            <person name="Kim H.J."/>
            <person name="Choi S.B."/>
            <person name="Bosland P.W."/>
            <person name="Reeves G."/>
            <person name="Jo S.H."/>
            <person name="Lee B.W."/>
            <person name="Cho H.T."/>
            <person name="Choi H.S."/>
            <person name="Lee M.S."/>
            <person name="Yu Y."/>
            <person name="Do Choi Y."/>
            <person name="Park B.S."/>
            <person name="van Deynze A."/>
            <person name="Ashrafi H."/>
            <person name="Hill T."/>
            <person name="Kim W.T."/>
            <person name="Pai H.S."/>
            <person name="Ahn H.K."/>
            <person name="Yeam I."/>
            <person name="Giovannoni J.J."/>
            <person name="Rose J.K."/>
            <person name="Sorensen I."/>
            <person name="Lee S.J."/>
            <person name="Kim R.W."/>
            <person name="Choi I.Y."/>
            <person name="Choi B.S."/>
            <person name="Lim J.S."/>
            <person name="Lee Y.H."/>
            <person name="Choi D."/>
        </authorList>
    </citation>
    <scope>NUCLEOTIDE SEQUENCE [LARGE SCALE GENOMIC DNA]</scope>
    <source>
        <strain evidence="2">cv. CM334</strain>
    </source>
</reference>
<dbReference type="Gramene" id="PHT70086">
    <property type="protein sequence ID" value="PHT70086"/>
    <property type="gene ID" value="T459_25190"/>
</dbReference>
<sequence>MFTRTTIFMYQSIIEEMRYNPIHRRGKSGVARRRERSIARDQVPIEMNEMDEEMKNAQISSEDDQATTNHDFGSTSMGCTQEFTQASECPNFTSLPVPISIDIPDATNNLENLNTEMEDNELNDANNEVNGNDLKDESKGCDMTIQHDKLLKKEKRTIIAKLCETAVHGLSETVVGVLGEGLEMV</sequence>
<accession>A0A2G2YK10</accession>
<protein>
    <submittedName>
        <fullName evidence="1">Uncharacterized protein</fullName>
    </submittedName>
</protein>
<evidence type="ECO:0000313" key="2">
    <source>
        <dbReference type="Proteomes" id="UP000222542"/>
    </source>
</evidence>
<name>A0A2G2YK10_CAPAN</name>
<dbReference type="Proteomes" id="UP000222542">
    <property type="component" value="Unassembled WGS sequence"/>
</dbReference>